<accession>A0AA37HYB9</accession>
<dbReference type="GeneID" id="72478480"/>
<dbReference type="GO" id="GO:0016829">
    <property type="term" value="F:lyase activity"/>
    <property type="evidence" value="ECO:0007669"/>
    <property type="project" value="UniProtKB-KW"/>
</dbReference>
<dbReference type="Proteomes" id="UP000887043">
    <property type="component" value="Unassembled WGS sequence"/>
</dbReference>
<reference evidence="2" key="1">
    <citation type="submission" date="2021-08" db="EMBL/GenBank/DDBJ databases">
        <title>Prevotella lacticifex sp. nov., isolated from rumen of cow.</title>
        <authorList>
            <person name="Shinkai T."/>
            <person name="Ikeyama N."/>
            <person name="Kumagai M."/>
            <person name="Ohmori H."/>
            <person name="Sakamoto M."/>
            <person name="Ohkuma M."/>
            <person name="Mitsumori M."/>
        </authorList>
    </citation>
    <scope>NUCLEOTIDE SEQUENCE</scope>
    <source>
        <strain evidence="2">DSM 11371</strain>
    </source>
</reference>
<dbReference type="Pfam" id="PF22818">
    <property type="entry name" value="ApeI-like"/>
    <property type="match status" value="1"/>
</dbReference>
<proteinExistence type="predicted"/>
<name>A0AA37HYB9_SEGBR</name>
<evidence type="ECO:0000259" key="1">
    <source>
        <dbReference type="Pfam" id="PF22818"/>
    </source>
</evidence>
<gene>
    <name evidence="2" type="ORF">PRRU23_19140</name>
</gene>
<evidence type="ECO:0000313" key="2">
    <source>
        <dbReference type="EMBL" id="GJG28214.1"/>
    </source>
</evidence>
<comment type="caution">
    <text evidence="2">The sequence shown here is derived from an EMBL/GenBank/DDBJ whole genome shotgun (WGS) entry which is preliminary data.</text>
</comment>
<dbReference type="Gene3D" id="3.10.129.10">
    <property type="entry name" value="Hotdog Thioesterase"/>
    <property type="match status" value="1"/>
</dbReference>
<dbReference type="InterPro" id="IPR029069">
    <property type="entry name" value="HotDog_dom_sf"/>
</dbReference>
<dbReference type="EMBL" id="BPTR01000001">
    <property type="protein sequence ID" value="GJG28214.1"/>
    <property type="molecule type" value="Genomic_DNA"/>
</dbReference>
<dbReference type="RefSeq" id="WP_006282142.1">
    <property type="nucleotide sequence ID" value="NZ_BPTR01000001.1"/>
</dbReference>
<dbReference type="SUPFAM" id="SSF54637">
    <property type="entry name" value="Thioesterase/thiol ester dehydrase-isomerase"/>
    <property type="match status" value="1"/>
</dbReference>
<dbReference type="InterPro" id="IPR054545">
    <property type="entry name" value="ApeI-like"/>
</dbReference>
<organism evidence="2 3">
    <name type="scientific">Segatella bryantii</name>
    <name type="common">Prevotella bryantii</name>
    <dbReference type="NCBI Taxonomy" id="77095"/>
    <lineage>
        <taxon>Bacteria</taxon>
        <taxon>Pseudomonadati</taxon>
        <taxon>Bacteroidota</taxon>
        <taxon>Bacteroidia</taxon>
        <taxon>Bacteroidales</taxon>
        <taxon>Prevotellaceae</taxon>
        <taxon>Segatella</taxon>
    </lineage>
</organism>
<feature type="domain" description="ApeI dehydratase-like" evidence="1">
    <location>
        <begin position="15"/>
        <end position="89"/>
    </location>
</feature>
<evidence type="ECO:0000313" key="3">
    <source>
        <dbReference type="Proteomes" id="UP000887043"/>
    </source>
</evidence>
<dbReference type="AlphaFoldDB" id="A0AA37HYB9"/>
<protein>
    <recommendedName>
        <fullName evidence="1">ApeI dehydratase-like domain-containing protein</fullName>
    </recommendedName>
</protein>
<sequence>MKLLQSLYTIIEEKDDSFSIKLNAKHIIYQAHFPEKPITPGVCILQIIQELAEIKCHQKLQLDQVNNLKFVNPISPGDHQKLDVILNISENLNVKGYIKSDKIFTKFSILFKI</sequence>